<comment type="catalytic activity">
    <reaction evidence="5">
        <text>L-methionyl-tRNA(fMet) + (6R)-10-formyltetrahydrofolate = N-formyl-L-methionyl-tRNA(fMet) + (6S)-5,6,7,8-tetrahydrofolate + H(+)</text>
        <dbReference type="Rhea" id="RHEA:24380"/>
        <dbReference type="Rhea" id="RHEA-COMP:9952"/>
        <dbReference type="Rhea" id="RHEA-COMP:9953"/>
        <dbReference type="ChEBI" id="CHEBI:15378"/>
        <dbReference type="ChEBI" id="CHEBI:57453"/>
        <dbReference type="ChEBI" id="CHEBI:78530"/>
        <dbReference type="ChEBI" id="CHEBI:78844"/>
        <dbReference type="ChEBI" id="CHEBI:195366"/>
        <dbReference type="EC" id="2.1.2.9"/>
    </reaction>
</comment>
<dbReference type="Gene3D" id="3.40.50.12230">
    <property type="match status" value="1"/>
</dbReference>
<dbReference type="SUPFAM" id="SSF53328">
    <property type="entry name" value="Formyltransferase"/>
    <property type="match status" value="1"/>
</dbReference>
<keyword evidence="9" id="KW-1185">Reference proteome</keyword>
<evidence type="ECO:0000313" key="9">
    <source>
        <dbReference type="Proteomes" id="UP001138802"/>
    </source>
</evidence>
<dbReference type="EMBL" id="NRSD01000017">
    <property type="protein sequence ID" value="MBK1645908.1"/>
    <property type="molecule type" value="Genomic_DNA"/>
</dbReference>
<comment type="function">
    <text evidence="5">Attaches a formyl group to the free amino group of methionyl-tRNA(fMet). The formyl group appears to play a dual role in the initiator identity of N-formylmethionyl-tRNA by promoting its recognition by IF2 and preventing the misappropriation of this tRNA by the elongation apparatus.</text>
</comment>
<sequence>MTPVRILFAGTPEFAVPSLRALLAAADAFPLEILAVYTQPDRPAGRGRQPQASPVKRLAQDAGLAIRQPVRLKQDPAAVRELEAFAADLMIVVAYGLLLPVAVLAAPRCGCVNVHASLLPRWRGAAPIQRAILADDQETGVCIMQMEAGLDTGPVYHRRGTPIAPRDTAATLHDRLAILGADALLAALPGILDGSARAEPQCPTDQDCSDQITYAHKLTKDEARIDWAQPAEQIARAVRAFNPWPVAETRLGAETLRIWEAVPEPEQPPDAPPGTVVGFGKAGIEVATTHGTLRVLRLQPTGKRVMSAADFLNARSLDGARLG</sequence>
<dbReference type="EC" id="2.1.2.9" evidence="2 5"/>
<dbReference type="CDD" id="cd08646">
    <property type="entry name" value="FMT_core_Met-tRNA-FMT_N"/>
    <property type="match status" value="1"/>
</dbReference>
<keyword evidence="4 5" id="KW-0648">Protein biosynthesis</keyword>
<dbReference type="InterPro" id="IPR005794">
    <property type="entry name" value="Fmt"/>
</dbReference>
<dbReference type="PANTHER" id="PTHR11138:SF5">
    <property type="entry name" value="METHIONYL-TRNA FORMYLTRANSFERASE, MITOCHONDRIAL"/>
    <property type="match status" value="1"/>
</dbReference>
<evidence type="ECO:0000256" key="3">
    <source>
        <dbReference type="ARBA" id="ARBA00022679"/>
    </source>
</evidence>
<dbReference type="RefSeq" id="WP_200388722.1">
    <property type="nucleotide sequence ID" value="NZ_NRSD01000017.1"/>
</dbReference>
<dbReference type="InterPro" id="IPR041711">
    <property type="entry name" value="Met-tRNA-FMT_N"/>
</dbReference>
<dbReference type="GO" id="GO:0005829">
    <property type="term" value="C:cytosol"/>
    <property type="evidence" value="ECO:0007669"/>
    <property type="project" value="TreeGrafter"/>
</dbReference>
<dbReference type="InterPro" id="IPR044135">
    <property type="entry name" value="Met-tRNA-FMT_C"/>
</dbReference>
<dbReference type="HAMAP" id="MF_00182">
    <property type="entry name" value="Formyl_trans"/>
    <property type="match status" value="1"/>
</dbReference>
<dbReference type="GO" id="GO:0004479">
    <property type="term" value="F:methionyl-tRNA formyltransferase activity"/>
    <property type="evidence" value="ECO:0007669"/>
    <property type="project" value="UniProtKB-UniRule"/>
</dbReference>
<comment type="caution">
    <text evidence="8">The sequence shown here is derived from an EMBL/GenBank/DDBJ whole genome shotgun (WGS) entry which is preliminary data.</text>
</comment>
<dbReference type="FunFam" id="3.40.50.12230:FF:000001">
    <property type="entry name" value="Methionyl-tRNA formyltransferase"/>
    <property type="match status" value="1"/>
</dbReference>
<evidence type="ECO:0000256" key="1">
    <source>
        <dbReference type="ARBA" id="ARBA00010699"/>
    </source>
</evidence>
<keyword evidence="3 5" id="KW-0808">Transferase</keyword>
<evidence type="ECO:0000259" key="6">
    <source>
        <dbReference type="Pfam" id="PF00551"/>
    </source>
</evidence>
<dbReference type="InterPro" id="IPR002376">
    <property type="entry name" value="Formyl_transf_N"/>
</dbReference>
<dbReference type="InterPro" id="IPR001555">
    <property type="entry name" value="GART_AS"/>
</dbReference>
<dbReference type="CDD" id="cd08704">
    <property type="entry name" value="Met_tRNA_FMT_C"/>
    <property type="match status" value="1"/>
</dbReference>
<dbReference type="PANTHER" id="PTHR11138">
    <property type="entry name" value="METHIONYL-TRNA FORMYLTRANSFERASE"/>
    <property type="match status" value="1"/>
</dbReference>
<name>A0A9X0WJV5_9GAMM</name>
<protein>
    <recommendedName>
        <fullName evidence="2 5">Methionyl-tRNA formyltransferase</fullName>
        <ecNumber evidence="2 5">2.1.2.9</ecNumber>
    </recommendedName>
</protein>
<evidence type="ECO:0000313" key="8">
    <source>
        <dbReference type="EMBL" id="MBK1645908.1"/>
    </source>
</evidence>
<dbReference type="Pfam" id="PF00551">
    <property type="entry name" value="Formyl_trans_N"/>
    <property type="match status" value="1"/>
</dbReference>
<accession>A0A9X0WJV5</accession>
<evidence type="ECO:0000256" key="5">
    <source>
        <dbReference type="HAMAP-Rule" id="MF_00182"/>
    </source>
</evidence>
<reference evidence="8 9" key="1">
    <citation type="journal article" date="2020" name="Microorganisms">
        <title>Osmotic Adaptation and Compatible Solute Biosynthesis of Phototrophic Bacteria as Revealed from Genome Analyses.</title>
        <authorList>
            <person name="Imhoff J.F."/>
            <person name="Rahn T."/>
            <person name="Kunzel S."/>
            <person name="Keller A."/>
            <person name="Neulinger S.C."/>
        </authorList>
    </citation>
    <scope>NUCLEOTIDE SEQUENCE [LARGE SCALE GENOMIC DNA]</scope>
    <source>
        <strain evidence="8 9">DSM 21303</strain>
    </source>
</reference>
<dbReference type="InterPro" id="IPR005793">
    <property type="entry name" value="Formyl_trans_C"/>
</dbReference>
<dbReference type="SUPFAM" id="SSF50486">
    <property type="entry name" value="FMT C-terminal domain-like"/>
    <property type="match status" value="1"/>
</dbReference>
<evidence type="ECO:0000256" key="2">
    <source>
        <dbReference type="ARBA" id="ARBA00012261"/>
    </source>
</evidence>
<dbReference type="AlphaFoldDB" id="A0A9X0WJV5"/>
<organism evidence="8 9">
    <name type="scientific">Thiocapsa imhoffii</name>
    <dbReference type="NCBI Taxonomy" id="382777"/>
    <lineage>
        <taxon>Bacteria</taxon>
        <taxon>Pseudomonadati</taxon>
        <taxon>Pseudomonadota</taxon>
        <taxon>Gammaproteobacteria</taxon>
        <taxon>Chromatiales</taxon>
        <taxon>Chromatiaceae</taxon>
        <taxon>Thiocapsa</taxon>
    </lineage>
</organism>
<feature type="domain" description="Formyl transferase C-terminal" evidence="7">
    <location>
        <begin position="217"/>
        <end position="314"/>
    </location>
</feature>
<proteinExistence type="inferred from homology"/>
<dbReference type="Pfam" id="PF02911">
    <property type="entry name" value="Formyl_trans_C"/>
    <property type="match status" value="1"/>
</dbReference>
<evidence type="ECO:0000259" key="7">
    <source>
        <dbReference type="Pfam" id="PF02911"/>
    </source>
</evidence>
<evidence type="ECO:0000256" key="4">
    <source>
        <dbReference type="ARBA" id="ARBA00022917"/>
    </source>
</evidence>
<gene>
    <name evidence="5" type="primary">fmt</name>
    <name evidence="8" type="ORF">CKO25_14880</name>
</gene>
<feature type="binding site" evidence="5">
    <location>
        <begin position="117"/>
        <end position="120"/>
    </location>
    <ligand>
        <name>(6S)-5,6,7,8-tetrahydrofolate</name>
        <dbReference type="ChEBI" id="CHEBI:57453"/>
    </ligand>
</feature>
<dbReference type="NCBIfam" id="TIGR00460">
    <property type="entry name" value="fmt"/>
    <property type="match status" value="1"/>
</dbReference>
<dbReference type="Proteomes" id="UP001138802">
    <property type="component" value="Unassembled WGS sequence"/>
</dbReference>
<dbReference type="InterPro" id="IPR036477">
    <property type="entry name" value="Formyl_transf_N_sf"/>
</dbReference>
<feature type="domain" description="Formyl transferase N-terminal" evidence="6">
    <location>
        <begin position="7"/>
        <end position="187"/>
    </location>
</feature>
<dbReference type="PROSITE" id="PS00373">
    <property type="entry name" value="GART"/>
    <property type="match status" value="1"/>
</dbReference>
<comment type="similarity">
    <text evidence="1 5">Belongs to the Fmt family.</text>
</comment>
<dbReference type="InterPro" id="IPR011034">
    <property type="entry name" value="Formyl_transferase-like_C_sf"/>
</dbReference>